<dbReference type="Gene3D" id="2.130.10.10">
    <property type="entry name" value="YVTN repeat-like/Quinoprotein amine dehydrogenase"/>
    <property type="match status" value="1"/>
</dbReference>
<dbReference type="OrthoDB" id="7318948at2759"/>
<accession>A0A9P8V779</accession>
<evidence type="ECO:0000313" key="9">
    <source>
        <dbReference type="Proteomes" id="UP000770015"/>
    </source>
</evidence>
<keyword evidence="5" id="KW-0804">Transcription</keyword>
<sequence length="502" mass="55859">MAPSNGTHNPFDLPKLRVTYVPDDDTQHLSESMGDRVPEYFDVQFCPFQPMHQDPIFAAVSKKHVLVCRISDTGDESSNPCSIIRVIRDADEEARNYTCTWARQKTTGKPLLCIAGEDAKIKIYDVIEGVVVDVLVGHGMDINDLITCPTDPHLLASASDDTTVRIWSLDPVHQKQPCLCILAGEGHQWNLLTIAWHDSGRYLVSSGHDQTVNLWTIPDLPTEPIRRPLEVHYPHFSTNEVHSGLVDCVAFYGDAIISRACHDNIIALWRIEGFSSADPPPPPEAAPTTIDPTLLTRSAFVKRFADDETPPQLYTRLASFYTPGCGPQFFMRFRVHHAPNQNPVLAFCNAAGKIFFWDLARITGYHDYTSALLDPDPDADSEPPRPSWLVPIVHRGRGDGKPRTEPTVRERKAAEKAQLTDSELIPALAERFSKETLQSWDGKYNPGDPHTPLHAHKTEIIGISTFVGRQAAWSPGGEWCVVVGSINIVLVLGRWSKSKKSS</sequence>
<keyword evidence="2 6" id="KW-0853">WD repeat</keyword>
<dbReference type="PANTHER" id="PTHR10253">
    <property type="entry name" value="POLYCOMB PROTEIN"/>
    <property type="match status" value="1"/>
</dbReference>
<dbReference type="InterPro" id="IPR015943">
    <property type="entry name" value="WD40/YVTN_repeat-like_dom_sf"/>
</dbReference>
<feature type="repeat" description="WD" evidence="6">
    <location>
        <begin position="184"/>
        <end position="217"/>
    </location>
</feature>
<dbReference type="PROSITE" id="PS50082">
    <property type="entry name" value="WD_REPEATS_2"/>
    <property type="match status" value="2"/>
</dbReference>
<evidence type="ECO:0000256" key="2">
    <source>
        <dbReference type="ARBA" id="ARBA00022574"/>
    </source>
</evidence>
<dbReference type="InterPro" id="IPR001680">
    <property type="entry name" value="WD40_rpt"/>
</dbReference>
<organism evidence="8 9">
    <name type="scientific">Plectosphaerella plurivora</name>
    <dbReference type="NCBI Taxonomy" id="936078"/>
    <lineage>
        <taxon>Eukaryota</taxon>
        <taxon>Fungi</taxon>
        <taxon>Dikarya</taxon>
        <taxon>Ascomycota</taxon>
        <taxon>Pezizomycotina</taxon>
        <taxon>Sordariomycetes</taxon>
        <taxon>Hypocreomycetidae</taxon>
        <taxon>Glomerellales</taxon>
        <taxon>Plectosphaerellaceae</taxon>
        <taxon>Plectosphaerella</taxon>
    </lineage>
</organism>
<keyword evidence="4" id="KW-0805">Transcription regulation</keyword>
<comment type="caution">
    <text evidence="8">The sequence shown here is derived from an EMBL/GenBank/DDBJ whole genome shotgun (WGS) entry which is preliminary data.</text>
</comment>
<dbReference type="InterPro" id="IPR051243">
    <property type="entry name" value="PcG_WD-repeat"/>
</dbReference>
<feature type="region of interest" description="Disordered" evidence="7">
    <location>
        <begin position="394"/>
        <end position="416"/>
    </location>
</feature>
<reference evidence="8" key="1">
    <citation type="journal article" date="2021" name="Nat. Commun.">
        <title>Genetic determinants of endophytism in the Arabidopsis root mycobiome.</title>
        <authorList>
            <person name="Mesny F."/>
            <person name="Miyauchi S."/>
            <person name="Thiergart T."/>
            <person name="Pickel B."/>
            <person name="Atanasova L."/>
            <person name="Karlsson M."/>
            <person name="Huettel B."/>
            <person name="Barry K.W."/>
            <person name="Haridas S."/>
            <person name="Chen C."/>
            <person name="Bauer D."/>
            <person name="Andreopoulos W."/>
            <person name="Pangilinan J."/>
            <person name="LaButti K."/>
            <person name="Riley R."/>
            <person name="Lipzen A."/>
            <person name="Clum A."/>
            <person name="Drula E."/>
            <person name="Henrissat B."/>
            <person name="Kohler A."/>
            <person name="Grigoriev I.V."/>
            <person name="Martin F.M."/>
            <person name="Hacquard S."/>
        </authorList>
    </citation>
    <scope>NUCLEOTIDE SEQUENCE</scope>
    <source>
        <strain evidence="8">MPI-SDFR-AT-0117</strain>
    </source>
</reference>
<keyword evidence="3" id="KW-0677">Repeat</keyword>
<dbReference type="Proteomes" id="UP000770015">
    <property type="component" value="Unassembled WGS sequence"/>
</dbReference>
<dbReference type="PROSITE" id="PS50294">
    <property type="entry name" value="WD_REPEATS_REGION"/>
    <property type="match status" value="2"/>
</dbReference>
<dbReference type="Pfam" id="PF00400">
    <property type="entry name" value="WD40"/>
    <property type="match status" value="2"/>
</dbReference>
<proteinExistence type="inferred from homology"/>
<dbReference type="InterPro" id="IPR036322">
    <property type="entry name" value="WD40_repeat_dom_sf"/>
</dbReference>
<dbReference type="AlphaFoldDB" id="A0A9P8V779"/>
<evidence type="ECO:0000256" key="6">
    <source>
        <dbReference type="PROSITE-ProRule" id="PRU00221"/>
    </source>
</evidence>
<evidence type="ECO:0000313" key="8">
    <source>
        <dbReference type="EMBL" id="KAH6681139.1"/>
    </source>
</evidence>
<comment type="similarity">
    <text evidence="1">Belongs to the WD repeat ESC family.</text>
</comment>
<dbReference type="SMART" id="SM00320">
    <property type="entry name" value="WD40"/>
    <property type="match status" value="4"/>
</dbReference>
<dbReference type="SUPFAM" id="SSF50978">
    <property type="entry name" value="WD40 repeat-like"/>
    <property type="match status" value="1"/>
</dbReference>
<name>A0A9P8V779_9PEZI</name>
<evidence type="ECO:0000256" key="4">
    <source>
        <dbReference type="ARBA" id="ARBA00023015"/>
    </source>
</evidence>
<feature type="compositionally biased region" description="Basic and acidic residues" evidence="7">
    <location>
        <begin position="396"/>
        <end position="415"/>
    </location>
</feature>
<evidence type="ECO:0000256" key="3">
    <source>
        <dbReference type="ARBA" id="ARBA00022737"/>
    </source>
</evidence>
<keyword evidence="9" id="KW-1185">Reference proteome</keyword>
<evidence type="ECO:0000256" key="7">
    <source>
        <dbReference type="SAM" id="MobiDB-lite"/>
    </source>
</evidence>
<dbReference type="EMBL" id="JAGSXJ010000019">
    <property type="protein sequence ID" value="KAH6681139.1"/>
    <property type="molecule type" value="Genomic_DNA"/>
</dbReference>
<evidence type="ECO:0000256" key="5">
    <source>
        <dbReference type="ARBA" id="ARBA00023163"/>
    </source>
</evidence>
<evidence type="ECO:0000256" key="1">
    <source>
        <dbReference type="ARBA" id="ARBA00008075"/>
    </source>
</evidence>
<protein>
    <submittedName>
        <fullName evidence="8">WD40-repeat-containing domain protein</fullName>
    </submittedName>
</protein>
<gene>
    <name evidence="8" type="ORF">F5X68DRAFT_269894</name>
</gene>
<feature type="repeat" description="WD" evidence="6">
    <location>
        <begin position="135"/>
        <end position="170"/>
    </location>
</feature>